<name>A0ABP0JX02_9DINO</name>
<evidence type="ECO:0000313" key="6">
    <source>
        <dbReference type="Proteomes" id="UP001642484"/>
    </source>
</evidence>
<feature type="coiled-coil region" evidence="2">
    <location>
        <begin position="648"/>
        <end position="683"/>
    </location>
</feature>
<accession>A0ABP0JX02</accession>
<feature type="domain" description="V-SNARE coiled-coil homology" evidence="4">
    <location>
        <begin position="669"/>
        <end position="729"/>
    </location>
</feature>
<keyword evidence="1 2" id="KW-0175">Coiled coil</keyword>
<protein>
    <recommendedName>
        <fullName evidence="4">V-SNARE coiled-coil homology domain-containing protein</fullName>
    </recommendedName>
</protein>
<proteinExistence type="predicted"/>
<comment type="caution">
    <text evidence="5">The sequence shown here is derived from an EMBL/GenBank/DDBJ whole genome shotgun (WGS) entry which is preliminary data.</text>
</comment>
<dbReference type="Gene3D" id="1.20.5.110">
    <property type="match status" value="1"/>
</dbReference>
<evidence type="ECO:0000256" key="2">
    <source>
        <dbReference type="SAM" id="Coils"/>
    </source>
</evidence>
<keyword evidence="6" id="KW-1185">Reference proteome</keyword>
<dbReference type="Pfam" id="PF00957">
    <property type="entry name" value="Synaptobrevin"/>
    <property type="match status" value="1"/>
</dbReference>
<dbReference type="SUPFAM" id="SSF58038">
    <property type="entry name" value="SNARE fusion complex"/>
    <property type="match status" value="1"/>
</dbReference>
<evidence type="ECO:0000256" key="3">
    <source>
        <dbReference type="SAM" id="MobiDB-lite"/>
    </source>
</evidence>
<dbReference type="Proteomes" id="UP001642484">
    <property type="component" value="Unassembled WGS sequence"/>
</dbReference>
<dbReference type="EMBL" id="CAXAMN010006668">
    <property type="protein sequence ID" value="CAK9018562.1"/>
    <property type="molecule type" value="Genomic_DNA"/>
</dbReference>
<evidence type="ECO:0000313" key="5">
    <source>
        <dbReference type="EMBL" id="CAK9018562.1"/>
    </source>
</evidence>
<sequence length="988" mass="109633">MSLALQMSEFEGRLQRAVQQAKLVLSSQKSLQLPNETHHGYEDKFALVERVTQLTLASQVNCFEAILGLHKEKWMEVKRWAERAEVSLRFTAEERCSFLREETREVEDASRSVTEFSVGYAMGLTSKTVTKETQFFWNFEVTYKVELLRGVGAEASDRLLLQSHSQSTELKNKTKVSPRPAANVPAHCESVRITELLKLLEEHDGGLRPIFQIDRSSPKTKTPRRNAQTAAIAEYLENLVRFFMSVTRYLESLSRRDAFTSSANLSAETIFVPALPLFADAEDVDLQEVQESGPLCLCNETDRDGPVISVADGNRLLKEEMRTWLAKKESLAEEVQDRGVFTPGAAFLLVGLLHCLEVVKQWCGSLNFVEQMLQDQLVAAIGKEVTVVDFAHYMRFHYRKLFREAFQPTAFSFPVRRDPRHSPEGTLSIEEKGGAGPLCSICSSREGQSMSFPLNASTKVSFTGNVHLHAWLAHEFAGQRSSSLSLLSRAQQFSCFMVLVGRVTSATEFDPKYAILLQNKDELEIPLDLSTIPTPQEFKDAIESLSPEQQAFAKAFRAMQLESTLFGIVVVQIKPQLEQLLNLPVDSLTKEIKLTQEILQLFVKFQIPSDLLSFSPDLLQPQEAATPCKRLEVVQAQVKEMTSMIEGEKVQELQVRKAEEELKQAEQLKKQKISEEMQRVKDQVTNNINAIQLRGESLDSLMQKSHDLSSTSKHFYKAATACSTRGMRGSRRALGGGGMSGGAPRSFRPSVKTGLAPADASARFLGGADDRLGHGSFEPSVATNIAGAAERFRTMSSCVSGEEMITRIEDGSQVEAPVETGQPVPVGPVGESEMVSKSSQRDYSGVPKELDAQFERFGSSLRPTIITPGSSWSKRSQPGVLGARKAETLKAEEQKREKDSAFDLLDALTRSGALPLSHAEMHIVVAATQIFEKTVMETVIQENTNPIAEVERSSLVIVSTIHERPARALIQDACRMRVAAGCSELMDG</sequence>
<dbReference type="PROSITE" id="PS50892">
    <property type="entry name" value="V_SNARE"/>
    <property type="match status" value="1"/>
</dbReference>
<gene>
    <name evidence="5" type="ORF">CCMP2556_LOCUS13314</name>
</gene>
<dbReference type="InterPro" id="IPR042855">
    <property type="entry name" value="V_SNARE_CC"/>
</dbReference>
<evidence type="ECO:0000259" key="4">
    <source>
        <dbReference type="PROSITE" id="PS50892"/>
    </source>
</evidence>
<organism evidence="5 6">
    <name type="scientific">Durusdinium trenchii</name>
    <dbReference type="NCBI Taxonomy" id="1381693"/>
    <lineage>
        <taxon>Eukaryota</taxon>
        <taxon>Sar</taxon>
        <taxon>Alveolata</taxon>
        <taxon>Dinophyceae</taxon>
        <taxon>Suessiales</taxon>
        <taxon>Symbiodiniaceae</taxon>
        <taxon>Durusdinium</taxon>
    </lineage>
</organism>
<reference evidence="5 6" key="1">
    <citation type="submission" date="2024-02" db="EMBL/GenBank/DDBJ databases">
        <authorList>
            <person name="Chen Y."/>
            <person name="Shah S."/>
            <person name="Dougan E. K."/>
            <person name="Thang M."/>
            <person name="Chan C."/>
        </authorList>
    </citation>
    <scope>NUCLEOTIDE SEQUENCE [LARGE SCALE GENOMIC DNA]</scope>
</reference>
<evidence type="ECO:0000256" key="1">
    <source>
        <dbReference type="PROSITE-ProRule" id="PRU00290"/>
    </source>
</evidence>
<feature type="region of interest" description="Disordered" evidence="3">
    <location>
        <begin position="728"/>
        <end position="753"/>
    </location>
</feature>